<dbReference type="PROSITE" id="PS51194">
    <property type="entry name" value="HELICASE_CTER"/>
    <property type="match status" value="1"/>
</dbReference>
<dbReference type="InterPro" id="IPR006935">
    <property type="entry name" value="Helicase/UvrB_N"/>
</dbReference>
<sequence length="652" mass="74276">MSDPPKGLRDLDLPLLIETSDVDFAEDFYNPALSVAEEYKRGVGYFTSSWFQFAARGLKGLAENGGTAKWIISPILEEGDWEALQKGEEAKRDQELYDRLNHMVSDIEEGLEKETQNTIAWMIADGLLDIRIAITGENLSGDFHDKWGIVRDPNDDKIAFHGSQNDSRKGFSNYESYSVFASWMSDREAQRIDQHEKRFDEIWDNAKQGVHSISLPDSISLDIAELRSDDRPYDNPSESKKMTSAYRWRHQEVAVNKFLESGHGILDMATGTGKTRTSLKILNRLLRQGGVENVVVATRGNDLLDQWYGTLSENFSADEMWIYQEYGGNHDLGQFLTKNRDKLEALIISYDNLHEAIDGDINNKLQQSLLIADEVHNMGSDTRQANLTGELDVFKHRLGLSATPFDPYDPDRNDFLRDEVGPVVYEFSAEDAIRRGILCETDYTPLFYELSEEDKEEQKAAFGKFKGLKQKNPNIPKSQLYIMLAKVRKTSEEKLPVFREYLEKNPDVLEDALVFVETKEYGHKVQKIIHDHTKSYRTYYGEDPEETLEAFSNGEIGTLVSSKAISEGIDIKSVKNIILFTSNRSKGTTIQRIGRALRTNPENPGKTANIVDFVVRSDIEEEPEDDEVDIPPDKIRYDWLTNLSKVTKTEDN</sequence>
<dbReference type="Proteomes" id="UP001500194">
    <property type="component" value="Unassembled WGS sequence"/>
</dbReference>
<keyword evidence="3 7" id="KW-0347">Helicase</keyword>
<dbReference type="GO" id="GO:0140097">
    <property type="term" value="F:catalytic activity, acting on DNA"/>
    <property type="evidence" value="ECO:0007669"/>
    <property type="project" value="UniProtKB-ARBA"/>
</dbReference>
<evidence type="ECO:0000256" key="1">
    <source>
        <dbReference type="ARBA" id="ARBA00022741"/>
    </source>
</evidence>
<evidence type="ECO:0000256" key="4">
    <source>
        <dbReference type="ARBA" id="ARBA00022840"/>
    </source>
</evidence>
<feature type="domain" description="Helicase ATP-binding" evidence="5">
    <location>
        <begin position="255"/>
        <end position="422"/>
    </location>
</feature>
<dbReference type="GO" id="GO:0003677">
    <property type="term" value="F:DNA binding"/>
    <property type="evidence" value="ECO:0007669"/>
    <property type="project" value="InterPro"/>
</dbReference>
<dbReference type="RefSeq" id="WP_227261700.1">
    <property type="nucleotide sequence ID" value="NZ_BAAADU010000002.1"/>
</dbReference>
<dbReference type="Pfam" id="PF00271">
    <property type="entry name" value="Helicase_C"/>
    <property type="match status" value="1"/>
</dbReference>
<dbReference type="InterPro" id="IPR001650">
    <property type="entry name" value="Helicase_C-like"/>
</dbReference>
<dbReference type="PANTHER" id="PTHR11274">
    <property type="entry name" value="RAD25/XP-B DNA REPAIR HELICASE"/>
    <property type="match status" value="1"/>
</dbReference>
<protein>
    <submittedName>
        <fullName evidence="7">DEAD/DEAH box helicase family protein</fullName>
    </submittedName>
</protein>
<accession>A0AAV3SZ21</accession>
<evidence type="ECO:0000313" key="7">
    <source>
        <dbReference type="EMBL" id="GAA0646381.1"/>
    </source>
</evidence>
<dbReference type="InterPro" id="IPR050615">
    <property type="entry name" value="ATP-dep_DNA_Helicase"/>
</dbReference>
<dbReference type="PANTHER" id="PTHR11274:SF0">
    <property type="entry name" value="GENERAL TRANSCRIPTION AND DNA REPAIR FACTOR IIH HELICASE SUBUNIT XPB"/>
    <property type="match status" value="1"/>
</dbReference>
<evidence type="ECO:0000256" key="2">
    <source>
        <dbReference type="ARBA" id="ARBA00022801"/>
    </source>
</evidence>
<dbReference type="GO" id="GO:0016787">
    <property type="term" value="F:hydrolase activity"/>
    <property type="evidence" value="ECO:0007669"/>
    <property type="project" value="UniProtKB-KW"/>
</dbReference>
<gene>
    <name evidence="7" type="ORF">GCM10009019_05900</name>
</gene>
<dbReference type="InterPro" id="IPR027417">
    <property type="entry name" value="P-loop_NTPase"/>
</dbReference>
<dbReference type="Gene3D" id="3.40.50.300">
    <property type="entry name" value="P-loop containing nucleotide triphosphate hydrolases"/>
    <property type="match status" value="2"/>
</dbReference>
<reference evidence="7 8" key="1">
    <citation type="journal article" date="2019" name="Int. J. Syst. Evol. Microbiol.">
        <title>The Global Catalogue of Microorganisms (GCM) 10K type strain sequencing project: providing services to taxonomists for standard genome sequencing and annotation.</title>
        <authorList>
            <consortium name="The Broad Institute Genomics Platform"/>
            <consortium name="The Broad Institute Genome Sequencing Center for Infectious Disease"/>
            <person name="Wu L."/>
            <person name="Ma J."/>
        </authorList>
    </citation>
    <scope>NUCLEOTIDE SEQUENCE [LARGE SCALE GENOMIC DNA]</scope>
    <source>
        <strain evidence="7 8">JCM 16327</strain>
    </source>
</reference>
<evidence type="ECO:0000313" key="8">
    <source>
        <dbReference type="Proteomes" id="UP001500194"/>
    </source>
</evidence>
<dbReference type="Pfam" id="PF04851">
    <property type="entry name" value="ResIII"/>
    <property type="match status" value="1"/>
</dbReference>
<name>A0AAV3SZ21_9EURY</name>
<dbReference type="SMART" id="SM00487">
    <property type="entry name" value="DEXDc"/>
    <property type="match status" value="1"/>
</dbReference>
<keyword evidence="1" id="KW-0547">Nucleotide-binding</keyword>
<dbReference type="SUPFAM" id="SSF52540">
    <property type="entry name" value="P-loop containing nucleoside triphosphate hydrolases"/>
    <property type="match status" value="1"/>
</dbReference>
<keyword evidence="8" id="KW-1185">Reference proteome</keyword>
<dbReference type="CDD" id="cd09179">
    <property type="entry name" value="PLDc_N_DEXD_a"/>
    <property type="match status" value="1"/>
</dbReference>
<comment type="caution">
    <text evidence="7">The sequence shown here is derived from an EMBL/GenBank/DDBJ whole genome shotgun (WGS) entry which is preliminary data.</text>
</comment>
<evidence type="ECO:0000256" key="3">
    <source>
        <dbReference type="ARBA" id="ARBA00022806"/>
    </source>
</evidence>
<dbReference type="InterPro" id="IPR014001">
    <property type="entry name" value="Helicase_ATP-bd"/>
</dbReference>
<keyword evidence="4" id="KW-0067">ATP-binding</keyword>
<organism evidence="7 8">
    <name type="scientific">Salarchaeum japonicum</name>
    <dbReference type="NCBI Taxonomy" id="555573"/>
    <lineage>
        <taxon>Archaea</taxon>
        <taxon>Methanobacteriati</taxon>
        <taxon>Methanobacteriota</taxon>
        <taxon>Stenosarchaea group</taxon>
        <taxon>Halobacteria</taxon>
        <taxon>Halobacteriales</taxon>
        <taxon>Halobacteriaceae</taxon>
    </lineage>
</organism>
<dbReference type="SMART" id="SM00490">
    <property type="entry name" value="HELICc"/>
    <property type="match status" value="1"/>
</dbReference>
<dbReference type="AlphaFoldDB" id="A0AAV3SZ21"/>
<evidence type="ECO:0000259" key="5">
    <source>
        <dbReference type="PROSITE" id="PS51192"/>
    </source>
</evidence>
<proteinExistence type="predicted"/>
<dbReference type="EMBL" id="BAAADU010000002">
    <property type="protein sequence ID" value="GAA0646381.1"/>
    <property type="molecule type" value="Genomic_DNA"/>
</dbReference>
<dbReference type="PROSITE" id="PS51192">
    <property type="entry name" value="HELICASE_ATP_BIND_1"/>
    <property type="match status" value="1"/>
</dbReference>
<dbReference type="GeneID" id="68572293"/>
<dbReference type="GO" id="GO:0005524">
    <property type="term" value="F:ATP binding"/>
    <property type="evidence" value="ECO:0007669"/>
    <property type="project" value="UniProtKB-KW"/>
</dbReference>
<feature type="domain" description="Helicase C-terminal" evidence="6">
    <location>
        <begin position="467"/>
        <end position="644"/>
    </location>
</feature>
<evidence type="ECO:0000259" key="6">
    <source>
        <dbReference type="PROSITE" id="PS51194"/>
    </source>
</evidence>
<keyword evidence="2" id="KW-0378">Hydrolase</keyword>
<dbReference type="GO" id="GO:0004386">
    <property type="term" value="F:helicase activity"/>
    <property type="evidence" value="ECO:0007669"/>
    <property type="project" value="UniProtKB-KW"/>
</dbReference>